<feature type="region of interest" description="Disordered" evidence="3">
    <location>
        <begin position="288"/>
        <end position="324"/>
    </location>
</feature>
<dbReference type="AlphaFoldDB" id="A0A1X0PAL6"/>
<dbReference type="GO" id="GO:0005634">
    <property type="term" value="C:nucleus"/>
    <property type="evidence" value="ECO:0007669"/>
    <property type="project" value="UniProtKB-SubCell"/>
</dbReference>
<dbReference type="PANTHER" id="PTHR10252">
    <property type="entry name" value="HISTONE-LIKE TRANSCRIPTION FACTOR CCAAT-RELATED"/>
    <property type="match status" value="1"/>
</dbReference>
<dbReference type="RefSeq" id="XP_028887695.1">
    <property type="nucleotide sequence ID" value="XM_029021187.1"/>
</dbReference>
<comment type="caution">
    <text evidence="5">The sequence shown here is derived from an EMBL/GenBank/DDBJ whole genome shotgun (WGS) entry which is preliminary data.</text>
</comment>
<evidence type="ECO:0000256" key="1">
    <source>
        <dbReference type="ARBA" id="ARBA00004123"/>
    </source>
</evidence>
<proteinExistence type="predicted"/>
<dbReference type="GeneID" id="39980967"/>
<evidence type="ECO:0000259" key="4">
    <source>
        <dbReference type="Pfam" id="PF00808"/>
    </source>
</evidence>
<evidence type="ECO:0000256" key="2">
    <source>
        <dbReference type="ARBA" id="ARBA00023242"/>
    </source>
</evidence>
<dbReference type="OrthoDB" id="636685at2759"/>
<keyword evidence="6" id="KW-1185">Reference proteome</keyword>
<feature type="compositionally biased region" description="Low complexity" evidence="3">
    <location>
        <begin position="150"/>
        <end position="170"/>
    </location>
</feature>
<keyword evidence="2" id="KW-0539">Nucleus</keyword>
<name>A0A1X0PAL6_9TRYP</name>
<dbReference type="GO" id="GO:0006355">
    <property type="term" value="P:regulation of DNA-templated transcription"/>
    <property type="evidence" value="ECO:0007669"/>
    <property type="project" value="TreeGrafter"/>
</dbReference>
<reference evidence="5 6" key="1">
    <citation type="submission" date="2017-03" db="EMBL/GenBank/DDBJ databases">
        <title>An alternative strategy for trypanosome survival in the mammalian bloodstream revealed through genome and transcriptome analysis of the ubiquitous bovine parasite Trypanosoma (Megatrypanum) theileri.</title>
        <authorList>
            <person name="Kelly S."/>
            <person name="Ivens A."/>
            <person name="Mott A."/>
            <person name="O'Neill E."/>
            <person name="Emms D."/>
            <person name="Macleod O."/>
            <person name="Voorheis P."/>
            <person name="Matthews J."/>
            <person name="Matthews K."/>
            <person name="Carrington M."/>
        </authorList>
    </citation>
    <scope>NUCLEOTIDE SEQUENCE [LARGE SCALE GENOMIC DNA]</scope>
    <source>
        <strain evidence="5">Edinburgh</strain>
    </source>
</reference>
<gene>
    <name evidence="5" type="ORF">TM35_000015060</name>
</gene>
<dbReference type="VEuPathDB" id="TriTrypDB:TM35_000015060"/>
<dbReference type="STRING" id="67003.A0A1X0PAL6"/>
<dbReference type="Gene3D" id="1.10.20.10">
    <property type="entry name" value="Histone, subunit A"/>
    <property type="match status" value="1"/>
</dbReference>
<feature type="domain" description="Transcription factor CBF/NF-Y/archaeal histone" evidence="4">
    <location>
        <begin position="177"/>
        <end position="240"/>
    </location>
</feature>
<evidence type="ECO:0000313" key="5">
    <source>
        <dbReference type="EMBL" id="ORC93629.1"/>
    </source>
</evidence>
<dbReference type="InterPro" id="IPR003958">
    <property type="entry name" value="CBFA_NFYB_domain"/>
</dbReference>
<sequence length="324" mass="34990">MEEEGREGINEEMYETMEDGQTLDIHEAAFLTPRLAVFTDGGNQETETFNEYNGDQAPRGVSAISTRAEEDSLAVLGDTEDIWEKDIAHAALLNRDEEKEQQVQHSFDYDETAPIAGMFFATGEEHEEEENDMNDPNEEEENEDEDGDDVMGNVDSFHPGGSSAASPNAAAGGGRSTFPLSRVRELLKFHGLSSIVAKDAALTASDAVVLMLRDFTRLAAAEAERQQRKTVTYTDVARVVHYFDRFSFLSDIIPQPPESHSGTAKVMVGSGKLPTALASTSAAAAAGGARAGRGGARDGVSRHQTKGGATTEEGGRLRQATLRF</sequence>
<organism evidence="5 6">
    <name type="scientific">Trypanosoma theileri</name>
    <dbReference type="NCBI Taxonomy" id="67003"/>
    <lineage>
        <taxon>Eukaryota</taxon>
        <taxon>Discoba</taxon>
        <taxon>Euglenozoa</taxon>
        <taxon>Kinetoplastea</taxon>
        <taxon>Metakinetoplastina</taxon>
        <taxon>Trypanosomatida</taxon>
        <taxon>Trypanosomatidae</taxon>
        <taxon>Trypanosoma</taxon>
    </lineage>
</organism>
<dbReference type="EMBL" id="NBCO01000001">
    <property type="protein sequence ID" value="ORC93629.1"/>
    <property type="molecule type" value="Genomic_DNA"/>
</dbReference>
<evidence type="ECO:0000256" key="3">
    <source>
        <dbReference type="SAM" id="MobiDB-lite"/>
    </source>
</evidence>
<accession>A0A1X0PAL6</accession>
<dbReference type="InterPro" id="IPR009072">
    <property type="entry name" value="Histone-fold"/>
</dbReference>
<feature type="compositionally biased region" description="Acidic residues" evidence="3">
    <location>
        <begin position="125"/>
        <end position="149"/>
    </location>
</feature>
<evidence type="ECO:0000313" key="6">
    <source>
        <dbReference type="Proteomes" id="UP000192257"/>
    </source>
</evidence>
<dbReference type="Pfam" id="PF00808">
    <property type="entry name" value="CBFD_NFYB_HMF"/>
    <property type="match status" value="1"/>
</dbReference>
<dbReference type="SUPFAM" id="SSF47113">
    <property type="entry name" value="Histone-fold"/>
    <property type="match status" value="1"/>
</dbReference>
<dbReference type="GO" id="GO:0000976">
    <property type="term" value="F:transcription cis-regulatory region binding"/>
    <property type="evidence" value="ECO:0007669"/>
    <property type="project" value="TreeGrafter"/>
</dbReference>
<dbReference type="Proteomes" id="UP000192257">
    <property type="component" value="Unassembled WGS sequence"/>
</dbReference>
<dbReference type="PANTHER" id="PTHR10252:SF54">
    <property type="entry name" value="CHROMATIN ACCESSIBILITY COMPLEX PROTEIN 1"/>
    <property type="match status" value="1"/>
</dbReference>
<dbReference type="GO" id="GO:0046982">
    <property type="term" value="F:protein heterodimerization activity"/>
    <property type="evidence" value="ECO:0007669"/>
    <property type="project" value="InterPro"/>
</dbReference>
<feature type="region of interest" description="Disordered" evidence="3">
    <location>
        <begin position="125"/>
        <end position="176"/>
    </location>
</feature>
<protein>
    <recommendedName>
        <fullName evidence="4">Transcription factor CBF/NF-Y/archaeal histone domain-containing protein</fullName>
    </recommendedName>
</protein>
<comment type="subcellular location">
    <subcellularLocation>
        <location evidence="1">Nucleus</location>
    </subcellularLocation>
</comment>
<dbReference type="InterPro" id="IPR050568">
    <property type="entry name" value="Transcr_DNA_Rep_Reg"/>
</dbReference>